<keyword evidence="8" id="KW-0746">Sphingolipid metabolism</keyword>
<evidence type="ECO:0000256" key="13">
    <source>
        <dbReference type="ARBA" id="ARBA00042649"/>
    </source>
</evidence>
<evidence type="ECO:0000256" key="4">
    <source>
        <dbReference type="ARBA" id="ARBA00008392"/>
    </source>
</evidence>
<dbReference type="PROSITE" id="PS50097">
    <property type="entry name" value="BTB"/>
    <property type="match status" value="1"/>
</dbReference>
<evidence type="ECO:0000256" key="2">
    <source>
        <dbReference type="ARBA" id="ARBA00004760"/>
    </source>
</evidence>
<dbReference type="Gene3D" id="1.25.10.10">
    <property type="entry name" value="Leucine-rich Repeat Variant"/>
    <property type="match status" value="1"/>
</dbReference>
<dbReference type="SUPFAM" id="SSF48371">
    <property type="entry name" value="ARM repeat"/>
    <property type="match status" value="1"/>
</dbReference>
<dbReference type="EMBL" id="CAKKLH010000301">
    <property type="protein sequence ID" value="CAH0110216.1"/>
    <property type="molecule type" value="Genomic_DNA"/>
</dbReference>
<evidence type="ECO:0000313" key="16">
    <source>
        <dbReference type="EMBL" id="CAH0110216.1"/>
    </source>
</evidence>
<sequence length="1519" mass="170194">METLKIPDSIHQRIQYLFSKLDSSHLSVCYRALTEIRTEFVPKPHFLNIFIQAGGLKHIVAQLQKSNKKIVDVSLSILGHCVLEQESRIIFRKEGGLPVLVRALRFFEDETAILSRGCRVIGTLAHDKKIAAKFVIEYSVHHTIGQIIDRSVNEEILSMAIRVIQKLSDSKENVAVLGKNHIYPKLSNLLMKTESLNIQKMLFGTLSHVFSYMKRFSETAAHYWIGSEGGGKLIAKFVELRLSTCDVIAYKAPQLLYQLIQDKHVRPLLASKDAFEALIPIVREEKELGTTVYLSSLLLLCRESPHSFFKVGGIPILLELIRESDPFYARAEVSSPLHSQRFRSQHNNIFSTLLAFKYDASALAELVQGGVVDILTTRVIRYTDLCRSGKEHTSSQNRFQSVEAEINSSLLEETHEELTVSRQSPGYSGCKMRCRSRKQYRTNSPSYQAVEMEYDQFFRFRESNQENPAALNIFGWNPDRPIESETISPFSSPRSLSISSSPTHSLSTWSDSGSDGDGGSDYSSGNASPSYSCSSDFPASPVSDSSISPIGSPPSGFMSPLHPPTLPSSSDFEQSDEEEKEENQAICYSPANVDFTLDSESDVSALPSSPAMPLKKRAKLCQSELSDRRLCCDKDLKMLWLKLGQADNKDFYENWPEFVGESHHVHQQEVAVYLLLKLSWLDDTPKQLTDRKTVKAIIDYLVETPRPTFRACQILFRLASCHCLFVDLLLRSHFPLEVYLGLNRRLTTVHCCPLHSSLRRVAEQILDQMASIVAQFGRGEIENILIKSADNLVSSGVVAMAAPLIVKSRCLLRRYVNDLQILDTIGKQLRSPDSRAYAAASLSSLGSFLKMDDFLSPHTVLDDLFSQESCQVADVKEDVFFQIVPSQKIGGVKSRLQGASFFEAMFRGGFQESQTNVVPLVDIQAPVFKVILHLIYGCGCQCNIIRSIERLINSDRSALSLLESLDRFLLLEQLEGISNLIASQEWGSSPNNFIALWTSLDSGFTFHTKLKNHLQYFPFSNAADFDSRFQLIDAILRTETADEAIYFDVSSMVVQWDLYEMYLALLQAPLYHLIIEGLLMVWVAWLLLRKPKIRKPKLTEKEQEELISDWQPEPLVPDTSEDHPALDPFVVEGKAGKYVCVNGRDCLNLATHNYLGLVEDKNMEDSAVECIKKYGVGSCGPRGFYGTVDVHLNLETRLAQFMELEEALIYSYGFSTIASAIPAYAKRGDIIFADEGVNFAVQKGLEASRSDVRFFKHNDMKDLERLLEAQQSKELKNPKNGKVVRKFLVVEGVYMNSGDICPLPEIVELKSKHKVRLFVDESISFGTLGRHGKGITEYYGIPTDHIDLIMGSLEYAIPSVGGFCVGTSYVVDHQRLSGLGYCFSASLPPMLAAAAITAIDCMESNPDMFLDLNTVCRQLHSALSSLHQLRLGGHRDAPVKHLRLAKSTGCHNHDGQLLRQIANESMKRGLAVIVASYLDQSERFLPQPSLRLVANRLLTENDLDKAIKILDDSCTTILS</sequence>
<comment type="similarity">
    <text evidence="4">Belongs to the class-II pyridoxal-phosphate-dependent aminotransferase family.</text>
</comment>
<dbReference type="PANTHER" id="PTHR13693">
    <property type="entry name" value="CLASS II AMINOTRANSFERASE/8-AMINO-7-OXONONANOATE SYNTHASE"/>
    <property type="match status" value="1"/>
</dbReference>
<keyword evidence="7" id="KW-0663">Pyridoxal phosphate</keyword>
<evidence type="ECO:0000256" key="1">
    <source>
        <dbReference type="ARBA" id="ARBA00001933"/>
    </source>
</evidence>
<reference evidence="16" key="1">
    <citation type="submission" date="2021-11" db="EMBL/GenBank/DDBJ databases">
        <authorList>
            <person name="Schell T."/>
        </authorList>
    </citation>
    <scope>NUCLEOTIDE SEQUENCE</scope>
    <source>
        <strain evidence="16">M5</strain>
    </source>
</reference>
<evidence type="ECO:0000313" key="17">
    <source>
        <dbReference type="Proteomes" id="UP000789390"/>
    </source>
</evidence>
<dbReference type="InterPro" id="IPR015422">
    <property type="entry name" value="PyrdxlP-dep_Trfase_small"/>
</dbReference>
<dbReference type="SUPFAM" id="SSF54695">
    <property type="entry name" value="POZ domain"/>
    <property type="match status" value="1"/>
</dbReference>
<evidence type="ECO:0000256" key="11">
    <source>
        <dbReference type="ARBA" id="ARBA00041066"/>
    </source>
</evidence>
<evidence type="ECO:0000256" key="6">
    <source>
        <dbReference type="ARBA" id="ARBA00022679"/>
    </source>
</evidence>
<keyword evidence="9" id="KW-0443">Lipid metabolism</keyword>
<comment type="cofactor">
    <cofactor evidence="1">
        <name>pyridoxal 5'-phosphate</name>
        <dbReference type="ChEBI" id="CHEBI:597326"/>
    </cofactor>
</comment>
<dbReference type="InterPro" id="IPR016024">
    <property type="entry name" value="ARM-type_fold"/>
</dbReference>
<dbReference type="InterPro" id="IPR050087">
    <property type="entry name" value="AON_synthase_class-II"/>
</dbReference>
<dbReference type="GO" id="GO:0030170">
    <property type="term" value="F:pyridoxal phosphate binding"/>
    <property type="evidence" value="ECO:0007669"/>
    <property type="project" value="InterPro"/>
</dbReference>
<dbReference type="InterPro" id="IPR011333">
    <property type="entry name" value="SKP1/BTB/POZ_sf"/>
</dbReference>
<feature type="compositionally biased region" description="Polar residues" evidence="14">
    <location>
        <begin position="526"/>
        <end position="535"/>
    </location>
</feature>
<dbReference type="GO" id="GO:0004758">
    <property type="term" value="F:serine C-palmitoyltransferase activity"/>
    <property type="evidence" value="ECO:0007669"/>
    <property type="project" value="UniProtKB-EC"/>
</dbReference>
<evidence type="ECO:0000256" key="10">
    <source>
        <dbReference type="ARBA" id="ARBA00023315"/>
    </source>
</evidence>
<dbReference type="InterPro" id="IPR015421">
    <property type="entry name" value="PyrdxlP-dep_Trfase_major"/>
</dbReference>
<dbReference type="GO" id="GO:0046512">
    <property type="term" value="P:sphingosine biosynthetic process"/>
    <property type="evidence" value="ECO:0007669"/>
    <property type="project" value="TreeGrafter"/>
</dbReference>
<dbReference type="Pfam" id="PF00155">
    <property type="entry name" value="Aminotran_1_2"/>
    <property type="match status" value="1"/>
</dbReference>
<dbReference type="EC" id="2.3.1.50" evidence="5"/>
<dbReference type="Gene3D" id="3.90.1150.10">
    <property type="entry name" value="Aspartate Aminotransferase, domain 1"/>
    <property type="match status" value="1"/>
</dbReference>
<protein>
    <recommendedName>
        <fullName evidence="11">Serine palmitoyltransferase 1</fullName>
        <ecNumber evidence="5">2.3.1.50</ecNumber>
    </recommendedName>
    <alternativeName>
        <fullName evidence="12">Long chain base biosynthesis protein 1</fullName>
    </alternativeName>
    <alternativeName>
        <fullName evidence="13">Serine-palmitoyl-CoA transferase 1</fullName>
    </alternativeName>
</protein>
<dbReference type="PANTHER" id="PTHR13693:SF2">
    <property type="entry name" value="SERINE PALMITOYLTRANSFERASE 1"/>
    <property type="match status" value="1"/>
</dbReference>
<accession>A0A8J2RXS0</accession>
<dbReference type="GO" id="GO:0005783">
    <property type="term" value="C:endoplasmic reticulum"/>
    <property type="evidence" value="ECO:0007669"/>
    <property type="project" value="TreeGrafter"/>
</dbReference>
<feature type="domain" description="BTB" evidence="15">
    <location>
        <begin position="877"/>
        <end position="936"/>
    </location>
</feature>
<dbReference type="InterPro" id="IPR011989">
    <property type="entry name" value="ARM-like"/>
</dbReference>
<evidence type="ECO:0000256" key="7">
    <source>
        <dbReference type="ARBA" id="ARBA00022898"/>
    </source>
</evidence>
<dbReference type="Proteomes" id="UP000789390">
    <property type="component" value="Unassembled WGS sequence"/>
</dbReference>
<feature type="compositionally biased region" description="Low complexity" evidence="14">
    <location>
        <begin position="537"/>
        <end position="560"/>
    </location>
</feature>
<dbReference type="OrthoDB" id="6086604at2759"/>
<dbReference type="SUPFAM" id="SSF53383">
    <property type="entry name" value="PLP-dependent transferases"/>
    <property type="match status" value="1"/>
</dbReference>
<dbReference type="GO" id="GO:0016020">
    <property type="term" value="C:membrane"/>
    <property type="evidence" value="ECO:0007669"/>
    <property type="project" value="GOC"/>
</dbReference>
<evidence type="ECO:0000256" key="3">
    <source>
        <dbReference type="ARBA" id="ARBA00004991"/>
    </source>
</evidence>
<dbReference type="InterPro" id="IPR055445">
    <property type="entry name" value="ARM_ARMC5"/>
</dbReference>
<name>A0A8J2RXS0_9CRUS</name>
<comment type="pathway">
    <text evidence="3">Sphingolipid metabolism.</text>
</comment>
<dbReference type="InterPro" id="IPR015424">
    <property type="entry name" value="PyrdxlP-dep_Trfase"/>
</dbReference>
<dbReference type="Pfam" id="PF24768">
    <property type="entry name" value="ARM_ARMC5"/>
    <property type="match status" value="1"/>
</dbReference>
<evidence type="ECO:0000256" key="12">
    <source>
        <dbReference type="ARBA" id="ARBA00041765"/>
    </source>
</evidence>
<comment type="caution">
    <text evidence="16">The sequence shown here is derived from an EMBL/GenBank/DDBJ whole genome shotgun (WGS) entry which is preliminary data.</text>
</comment>
<dbReference type="Gene3D" id="3.40.640.10">
    <property type="entry name" value="Type I PLP-dependent aspartate aminotransferase-like (Major domain)"/>
    <property type="match status" value="1"/>
</dbReference>
<keyword evidence="17" id="KW-1185">Reference proteome</keyword>
<evidence type="ECO:0000256" key="9">
    <source>
        <dbReference type="ARBA" id="ARBA00023098"/>
    </source>
</evidence>
<feature type="region of interest" description="Disordered" evidence="14">
    <location>
        <begin position="485"/>
        <end position="584"/>
    </location>
</feature>
<dbReference type="Gene3D" id="3.30.710.10">
    <property type="entry name" value="Potassium Channel Kv1.1, Chain A"/>
    <property type="match status" value="1"/>
</dbReference>
<evidence type="ECO:0000256" key="14">
    <source>
        <dbReference type="SAM" id="MobiDB-lite"/>
    </source>
</evidence>
<evidence type="ECO:0000259" key="15">
    <source>
        <dbReference type="PROSITE" id="PS50097"/>
    </source>
</evidence>
<keyword evidence="6" id="KW-0808">Transferase</keyword>
<organism evidence="16 17">
    <name type="scientific">Daphnia galeata</name>
    <dbReference type="NCBI Taxonomy" id="27404"/>
    <lineage>
        <taxon>Eukaryota</taxon>
        <taxon>Metazoa</taxon>
        <taxon>Ecdysozoa</taxon>
        <taxon>Arthropoda</taxon>
        <taxon>Crustacea</taxon>
        <taxon>Branchiopoda</taxon>
        <taxon>Diplostraca</taxon>
        <taxon>Cladocera</taxon>
        <taxon>Anomopoda</taxon>
        <taxon>Daphniidae</taxon>
        <taxon>Daphnia</taxon>
    </lineage>
</organism>
<evidence type="ECO:0000256" key="5">
    <source>
        <dbReference type="ARBA" id="ARBA00013220"/>
    </source>
</evidence>
<evidence type="ECO:0000256" key="8">
    <source>
        <dbReference type="ARBA" id="ARBA00022919"/>
    </source>
</evidence>
<dbReference type="GO" id="GO:0046513">
    <property type="term" value="P:ceramide biosynthetic process"/>
    <property type="evidence" value="ECO:0007669"/>
    <property type="project" value="TreeGrafter"/>
</dbReference>
<proteinExistence type="inferred from homology"/>
<comment type="pathway">
    <text evidence="2">Lipid metabolism; sphingolipid metabolism.</text>
</comment>
<dbReference type="InterPro" id="IPR000210">
    <property type="entry name" value="BTB/POZ_dom"/>
</dbReference>
<gene>
    <name evidence="16" type="ORF">DGAL_LOCUS13769</name>
</gene>
<feature type="compositionally biased region" description="Low complexity" evidence="14">
    <location>
        <begin position="486"/>
        <end position="513"/>
    </location>
</feature>
<keyword evidence="10" id="KW-0012">Acyltransferase</keyword>
<dbReference type="InterPro" id="IPR004839">
    <property type="entry name" value="Aminotransferase_I/II_large"/>
</dbReference>
<dbReference type="FunFam" id="3.40.640.10:FF:000049">
    <property type="entry name" value="serine palmitoyltransferase 1 isoform X1"/>
    <property type="match status" value="1"/>
</dbReference>